<name>A0A812GQ63_9DINO</name>
<dbReference type="AlphaFoldDB" id="A0A812GQ63"/>
<evidence type="ECO:0000313" key="2">
    <source>
        <dbReference type="Proteomes" id="UP000604046"/>
    </source>
</evidence>
<gene>
    <name evidence="1" type="ORF">SNAT2548_LOCUS741</name>
</gene>
<dbReference type="Proteomes" id="UP000604046">
    <property type="component" value="Unassembled WGS sequence"/>
</dbReference>
<proteinExistence type="predicted"/>
<reference evidence="1" key="1">
    <citation type="submission" date="2021-02" db="EMBL/GenBank/DDBJ databases">
        <authorList>
            <person name="Dougan E. K."/>
            <person name="Rhodes N."/>
            <person name="Thang M."/>
            <person name="Chan C."/>
        </authorList>
    </citation>
    <scope>NUCLEOTIDE SEQUENCE</scope>
</reference>
<sequence>MLGQMNDEQRAQWIDQNWRSSFMSTGRLCEGTGQTSWTVDGQADISADVWSMEENCELIGTGDDMLIRVETYDDPAMPPSNVLSEPYATVFINKLKKVRDAIVDGADVRKKTMNRMKTAILVNLVPYNKTLTHRGRMLPNLLKKGMRISTDVSQVITDLDAKVGVSASGGLEGTHTPPISCSRRRFSPMSRLFSL</sequence>
<protein>
    <submittedName>
        <fullName evidence="1">Uncharacterized protein</fullName>
    </submittedName>
</protein>
<dbReference type="EMBL" id="CAJNDS010000036">
    <property type="protein sequence ID" value="CAE6928491.1"/>
    <property type="molecule type" value="Genomic_DNA"/>
</dbReference>
<dbReference type="OrthoDB" id="10278526at2759"/>
<keyword evidence="2" id="KW-1185">Reference proteome</keyword>
<comment type="caution">
    <text evidence="1">The sequence shown here is derived from an EMBL/GenBank/DDBJ whole genome shotgun (WGS) entry which is preliminary data.</text>
</comment>
<evidence type="ECO:0000313" key="1">
    <source>
        <dbReference type="EMBL" id="CAE6928491.1"/>
    </source>
</evidence>
<accession>A0A812GQ63</accession>
<organism evidence="1 2">
    <name type="scientific">Symbiodinium natans</name>
    <dbReference type="NCBI Taxonomy" id="878477"/>
    <lineage>
        <taxon>Eukaryota</taxon>
        <taxon>Sar</taxon>
        <taxon>Alveolata</taxon>
        <taxon>Dinophyceae</taxon>
        <taxon>Suessiales</taxon>
        <taxon>Symbiodiniaceae</taxon>
        <taxon>Symbiodinium</taxon>
    </lineage>
</organism>